<protein>
    <submittedName>
        <fullName evidence="4">TldD/PmbA family protein</fullName>
    </submittedName>
</protein>
<dbReference type="InterPro" id="IPR045569">
    <property type="entry name" value="Metalloprtase-TldD/E_C"/>
</dbReference>
<dbReference type="InterPro" id="IPR035068">
    <property type="entry name" value="TldD/PmbA_N"/>
</dbReference>
<dbReference type="Gene3D" id="3.30.2290.10">
    <property type="entry name" value="PmbA/TldD superfamily"/>
    <property type="match status" value="1"/>
</dbReference>
<dbReference type="Pfam" id="PF01523">
    <property type="entry name" value="PmbA_TldD_1st"/>
    <property type="match status" value="1"/>
</dbReference>
<comment type="similarity">
    <text evidence="1">Belongs to the peptidase U62 family.</text>
</comment>
<dbReference type="AlphaFoldDB" id="A0A7V3KP67"/>
<evidence type="ECO:0000259" key="2">
    <source>
        <dbReference type="Pfam" id="PF01523"/>
    </source>
</evidence>
<dbReference type="PANTHER" id="PTHR43666">
    <property type="entry name" value="TLDD PROTEIN"/>
    <property type="match status" value="1"/>
</dbReference>
<dbReference type="GO" id="GO:0006508">
    <property type="term" value="P:proteolysis"/>
    <property type="evidence" value="ECO:0007669"/>
    <property type="project" value="InterPro"/>
</dbReference>
<evidence type="ECO:0000313" key="4">
    <source>
        <dbReference type="EMBL" id="HGB36287.1"/>
    </source>
</evidence>
<dbReference type="GO" id="GO:0008237">
    <property type="term" value="F:metallopeptidase activity"/>
    <property type="evidence" value="ECO:0007669"/>
    <property type="project" value="InterPro"/>
</dbReference>
<dbReference type="SUPFAM" id="SSF111283">
    <property type="entry name" value="Putative modulator of DNA gyrase, PmbA/TldD"/>
    <property type="match status" value="1"/>
</dbReference>
<feature type="domain" description="Metalloprotease TldD/E N-terminal" evidence="2">
    <location>
        <begin position="26"/>
        <end position="90"/>
    </location>
</feature>
<evidence type="ECO:0000259" key="3">
    <source>
        <dbReference type="Pfam" id="PF19289"/>
    </source>
</evidence>
<reference evidence="4" key="1">
    <citation type="journal article" date="2020" name="mSystems">
        <title>Genome- and Community-Level Interaction Insights into Carbon Utilization and Element Cycling Functions of Hydrothermarchaeota in Hydrothermal Sediment.</title>
        <authorList>
            <person name="Zhou Z."/>
            <person name="Liu Y."/>
            <person name="Xu W."/>
            <person name="Pan J."/>
            <person name="Luo Z.H."/>
            <person name="Li M."/>
        </authorList>
    </citation>
    <scope>NUCLEOTIDE SEQUENCE [LARGE SCALE GENOMIC DNA]</scope>
    <source>
        <strain evidence="4">SpSt-754</strain>
    </source>
</reference>
<dbReference type="EMBL" id="DTGD01000196">
    <property type="protein sequence ID" value="HGB36287.1"/>
    <property type="molecule type" value="Genomic_DNA"/>
</dbReference>
<gene>
    <name evidence="4" type="ORF">ENV38_05225</name>
</gene>
<proteinExistence type="inferred from homology"/>
<accession>A0A7V3KP67</accession>
<evidence type="ECO:0000256" key="1">
    <source>
        <dbReference type="ARBA" id="ARBA00005836"/>
    </source>
</evidence>
<sequence>MGKYIDTERYHLIAEEVIRASNGQVVELMIVHTIQDNARFMESTITQYGRINDLRLTVRVRFGNKSGVATTNSITKDGILDVVKMAEQSALNAKEDPFLPDPEEKKELEHEQIDPAVAEMGPDEKTRFLGKIFSEFSEDFIFHGTLRSSLNYVGIFNNLGLKSDFSYTALNMTMIIEDAEEKDTFWLQHTSPDLDSLNYDKYSDKIKEFLKMRYPNVHVKPGKYTVILSPYALKDVLDFMQYVGFSASALEMGISFLKDLEGEKVFAEAFTLEDRPLRKENFSMPFDFEGVEKKNLTIFEDGVFKRFIYDKKLAKKLKKKTTGHAMDLIDSFAFAGHLEMKGGEKSVQELIEESPDIIYVTRLHYVNVLDPTTFTLTGMTRDGTFRVRHGRQWARLPNLRFHVNFKELFNNITGISKEREYVGQPDSYSFDLPVAYLLPHVRCEGFNVIGFSTEED</sequence>
<dbReference type="InterPro" id="IPR036059">
    <property type="entry name" value="TldD/PmbA_sf"/>
</dbReference>
<comment type="caution">
    <text evidence="4">The sequence shown here is derived from an EMBL/GenBank/DDBJ whole genome shotgun (WGS) entry which is preliminary data.</text>
</comment>
<name>A0A7V3KP67_UNCW3</name>
<organism evidence="4">
    <name type="scientific">candidate division WOR-3 bacterium</name>
    <dbReference type="NCBI Taxonomy" id="2052148"/>
    <lineage>
        <taxon>Bacteria</taxon>
        <taxon>Bacteria division WOR-3</taxon>
    </lineage>
</organism>
<dbReference type="InterPro" id="IPR002510">
    <property type="entry name" value="Metalloprtase-TldD/E_N"/>
</dbReference>
<feature type="domain" description="Metalloprotease TldD/E C-terminal" evidence="3">
    <location>
        <begin position="221"/>
        <end position="450"/>
    </location>
</feature>
<dbReference type="PANTHER" id="PTHR43666:SF1">
    <property type="entry name" value="CONSERVED PROTEIN"/>
    <property type="match status" value="1"/>
</dbReference>
<dbReference type="Pfam" id="PF19289">
    <property type="entry name" value="PmbA_TldD_3rd"/>
    <property type="match status" value="1"/>
</dbReference>